<sequence length="310" mass="35184">MHFGVTWDHRLKSIACKRHFSKQSSTRYRNAANSVDKKGRNIMHIAVEHKCSDLYENLIRTIVHEDSLMADIDHEGNTIFCLAANEGHVPNFPLGVLNQMTWNVFSLKHYAFIFRSFIFVRDSHAHLLNLHNSCGKIAKVLFVENHSHLREVAEETSKDVNQGLMAVFTLIGTVSFAALFTVPGGFDQNNGHPILLDNHKQLDMQTFILYAGGTLFSYLLSLGTLLLIQLSPFHIENFYFALPTQYLVVALALFCSTFFSIALCSQTRILEDVVQTGYIATLFMCIMMMIGTYADALLIAARYTIQLWFF</sequence>
<feature type="domain" description="PGG" evidence="2">
    <location>
        <begin position="156"/>
        <end position="260"/>
    </location>
</feature>
<feature type="transmembrane region" description="Helical" evidence="1">
    <location>
        <begin position="240"/>
        <end position="264"/>
    </location>
</feature>
<keyword evidence="1" id="KW-0812">Transmembrane</keyword>
<feature type="transmembrane region" description="Helical" evidence="1">
    <location>
        <begin position="207"/>
        <end position="228"/>
    </location>
</feature>
<keyword evidence="1" id="KW-0472">Membrane</keyword>
<dbReference type="EMBL" id="JAVXUO010002200">
    <property type="protein sequence ID" value="KAK2975371.1"/>
    <property type="molecule type" value="Genomic_DNA"/>
</dbReference>
<evidence type="ECO:0000256" key="1">
    <source>
        <dbReference type="SAM" id="Phobius"/>
    </source>
</evidence>
<dbReference type="GO" id="GO:0016020">
    <property type="term" value="C:membrane"/>
    <property type="evidence" value="ECO:0007669"/>
    <property type="project" value="TreeGrafter"/>
</dbReference>
<accession>A0AA88RAL9</accession>
<evidence type="ECO:0000313" key="3">
    <source>
        <dbReference type="EMBL" id="KAK2975371.1"/>
    </source>
</evidence>
<gene>
    <name evidence="3" type="ORF">RJ640_012382</name>
</gene>
<feature type="transmembrane region" description="Helical" evidence="1">
    <location>
        <begin position="276"/>
        <end position="301"/>
    </location>
</feature>
<keyword evidence="1" id="KW-1133">Transmembrane helix</keyword>
<dbReference type="AlphaFoldDB" id="A0AA88RAL9"/>
<evidence type="ECO:0000313" key="4">
    <source>
        <dbReference type="Proteomes" id="UP001187471"/>
    </source>
</evidence>
<dbReference type="Gene3D" id="1.25.40.20">
    <property type="entry name" value="Ankyrin repeat-containing domain"/>
    <property type="match status" value="1"/>
</dbReference>
<keyword evidence="4" id="KW-1185">Reference proteome</keyword>
<dbReference type="PANTHER" id="PTHR24177">
    <property type="entry name" value="CASKIN"/>
    <property type="match status" value="1"/>
</dbReference>
<protein>
    <recommendedName>
        <fullName evidence="2">PGG domain-containing protein</fullName>
    </recommendedName>
</protein>
<dbReference type="Pfam" id="PF13962">
    <property type="entry name" value="PGG"/>
    <property type="match status" value="1"/>
</dbReference>
<feature type="transmembrane region" description="Helical" evidence="1">
    <location>
        <begin position="164"/>
        <end position="186"/>
    </location>
</feature>
<proteinExistence type="predicted"/>
<dbReference type="InterPro" id="IPR026961">
    <property type="entry name" value="PGG_dom"/>
</dbReference>
<dbReference type="PANTHER" id="PTHR24177:SF343">
    <property type="entry name" value="PROTEIN ACCELERATED CELL DEATH 6-LIKE"/>
    <property type="match status" value="1"/>
</dbReference>
<evidence type="ECO:0000259" key="2">
    <source>
        <dbReference type="Pfam" id="PF13962"/>
    </source>
</evidence>
<dbReference type="Proteomes" id="UP001187471">
    <property type="component" value="Unassembled WGS sequence"/>
</dbReference>
<dbReference type="InterPro" id="IPR036770">
    <property type="entry name" value="Ankyrin_rpt-contain_sf"/>
</dbReference>
<name>A0AA88RAL9_9ASTE</name>
<reference evidence="3" key="1">
    <citation type="submission" date="2022-12" db="EMBL/GenBank/DDBJ databases">
        <title>Draft genome assemblies for two species of Escallonia (Escalloniales).</title>
        <authorList>
            <person name="Chanderbali A."/>
            <person name="Dervinis C."/>
            <person name="Anghel I."/>
            <person name="Soltis D."/>
            <person name="Soltis P."/>
            <person name="Zapata F."/>
        </authorList>
    </citation>
    <scope>NUCLEOTIDE SEQUENCE</scope>
    <source>
        <strain evidence="3">UCBG92.1500</strain>
        <tissue evidence="3">Leaf</tissue>
    </source>
</reference>
<comment type="caution">
    <text evidence="3">The sequence shown here is derived from an EMBL/GenBank/DDBJ whole genome shotgun (WGS) entry which is preliminary data.</text>
</comment>
<organism evidence="3 4">
    <name type="scientific">Escallonia rubra</name>
    <dbReference type="NCBI Taxonomy" id="112253"/>
    <lineage>
        <taxon>Eukaryota</taxon>
        <taxon>Viridiplantae</taxon>
        <taxon>Streptophyta</taxon>
        <taxon>Embryophyta</taxon>
        <taxon>Tracheophyta</taxon>
        <taxon>Spermatophyta</taxon>
        <taxon>Magnoliopsida</taxon>
        <taxon>eudicotyledons</taxon>
        <taxon>Gunneridae</taxon>
        <taxon>Pentapetalae</taxon>
        <taxon>asterids</taxon>
        <taxon>campanulids</taxon>
        <taxon>Escalloniales</taxon>
        <taxon>Escalloniaceae</taxon>
        <taxon>Escallonia</taxon>
    </lineage>
</organism>